<comment type="similarity">
    <text evidence="1 2">Belongs to the glutamine synthetase family.</text>
</comment>
<evidence type="ECO:0000313" key="4">
    <source>
        <dbReference type="EMBL" id="CAD8469668.1"/>
    </source>
</evidence>
<dbReference type="PANTHER" id="PTHR42974">
    <property type="entry name" value="GLUTAMINE SYNTHETASE"/>
    <property type="match status" value="1"/>
</dbReference>
<dbReference type="InterPro" id="IPR008146">
    <property type="entry name" value="Gln_synth_cat_dom"/>
</dbReference>
<dbReference type="InterPro" id="IPR014746">
    <property type="entry name" value="Gln_synth/guanido_kin_cat_dom"/>
</dbReference>
<proteinExistence type="inferred from homology"/>
<dbReference type="PANTHER" id="PTHR42974:SF1">
    <property type="entry name" value="TYPE-3 GLUTAMINE SYNTHETASE"/>
    <property type="match status" value="1"/>
</dbReference>
<dbReference type="Gene3D" id="1.20.120.1560">
    <property type="match status" value="2"/>
</dbReference>
<organism evidence="4">
    <name type="scientific">Phaeocystis antarctica</name>
    <dbReference type="NCBI Taxonomy" id="33657"/>
    <lineage>
        <taxon>Eukaryota</taxon>
        <taxon>Haptista</taxon>
        <taxon>Haptophyta</taxon>
        <taxon>Prymnesiophyceae</taxon>
        <taxon>Phaeocystales</taxon>
        <taxon>Phaeocystaceae</taxon>
        <taxon>Phaeocystis</taxon>
    </lineage>
</organism>
<dbReference type="PROSITE" id="PS00181">
    <property type="entry name" value="GLNA_ATP"/>
    <property type="match status" value="1"/>
</dbReference>
<feature type="domain" description="GS catalytic" evidence="3">
    <location>
        <begin position="198"/>
        <end position="620"/>
    </location>
</feature>
<evidence type="ECO:0000256" key="1">
    <source>
        <dbReference type="PROSITE-ProRule" id="PRU01331"/>
    </source>
</evidence>
<accession>A0A7S0DYV9</accession>
<evidence type="ECO:0000259" key="3">
    <source>
        <dbReference type="PROSITE" id="PS51987"/>
    </source>
</evidence>
<protein>
    <recommendedName>
        <fullName evidence="3">GS catalytic domain-containing protein</fullName>
    </recommendedName>
</protein>
<reference evidence="4" key="1">
    <citation type="submission" date="2021-01" db="EMBL/GenBank/DDBJ databases">
        <authorList>
            <person name="Corre E."/>
            <person name="Pelletier E."/>
            <person name="Niang G."/>
            <person name="Scheremetjew M."/>
            <person name="Finn R."/>
            <person name="Kale V."/>
            <person name="Holt S."/>
            <person name="Cochrane G."/>
            <person name="Meng A."/>
            <person name="Brown T."/>
            <person name="Cohen L."/>
        </authorList>
    </citation>
    <scope>NUCLEOTIDE SEQUENCE</scope>
    <source>
        <strain evidence="4">CCMP1374</strain>
    </source>
</reference>
<dbReference type="InterPro" id="IPR027303">
    <property type="entry name" value="Gln_synth_gly_rich_site"/>
</dbReference>
<dbReference type="Pfam" id="PF00120">
    <property type="entry name" value="Gln-synt_C"/>
    <property type="match status" value="1"/>
</dbReference>
<dbReference type="GO" id="GO:0004356">
    <property type="term" value="F:glutamine synthetase activity"/>
    <property type="evidence" value="ECO:0007669"/>
    <property type="project" value="InterPro"/>
</dbReference>
<dbReference type="Pfam" id="PF18318">
    <property type="entry name" value="Gln-synt_C-ter"/>
    <property type="match status" value="1"/>
</dbReference>
<dbReference type="SMART" id="SM01230">
    <property type="entry name" value="Gln-synt_C"/>
    <property type="match status" value="1"/>
</dbReference>
<sequence>MLVSAARRLTASRPVGSALSRVASAAVSRRHFISSADDFGTHQFSGAVADEYLSKQGLPAGTLDDPKWTTTSADKVAAAVMDWAHDKGASVYTHWFQPLGASGLRHGLTGQVQNAMFSFGADGKVKHEFKGKELLKGETDGSSYPNGGMRATHTAGGYTIIDPTSPIFLRGDTVFVPTVFVSFYGDALDEKTPLLRSMRAVSEEAVRLLKHLGLDAKTVQPNIGLEQEFFLVPRKEYYRRPDLQFAGRTVMGKNASRGQETCDHYMSAINPIALACMQEVQHECFMLGIPLRTRHREVAPNQYEFAPLFGLATTQIDQNLSVMQILEEVAARHGLAALNEEKPFNDVNGSGKHNNFSLGTDTGINLLNVGQLNKATGNPEAFPLLMACIVRAVDLHGDLMRMAIASPGNDFRLGACEAPPAITSTYLGESLTSYLEDAMKTGKFAEYVPQEATVDLGIPSVAPFTVPAEDRNRTSPFPFGGHRFEFRAVGSAQNVSMVNTVLCSIFADSFAEMSKQIEGGKDGKDVAISFLKDHWKCIMNGDNYSEEWPIEAGKRGVWRIDSGVEAMKRISEPKNVALFEGLKVMSKKECDARAECMHDHYSGYVEIEANAMLDMFQQHVIPSVKAAEDLGHLLPGLEAAVAAVEKGLHGLHGAPDAYGKATLARVLRLETMIDARAVADKAEAVVPADLWTLATYSELLFLDKQQGAWAGEEE</sequence>
<dbReference type="Gene3D" id="3.30.590.10">
    <property type="entry name" value="Glutamine synthetase/guanido kinase, catalytic domain"/>
    <property type="match status" value="1"/>
</dbReference>
<dbReference type="PROSITE" id="PS51987">
    <property type="entry name" value="GS_CATALYTIC"/>
    <property type="match status" value="1"/>
</dbReference>
<dbReference type="AlphaFoldDB" id="A0A7S0DYV9"/>
<dbReference type="InterPro" id="IPR052725">
    <property type="entry name" value="GS_Type-3"/>
</dbReference>
<name>A0A7S0DYV9_9EUKA</name>
<dbReference type="Pfam" id="PF12437">
    <property type="entry name" value="GSIII_N"/>
    <property type="match status" value="1"/>
</dbReference>
<gene>
    <name evidence="4" type="ORF">PANT1444_LOCUS1735</name>
</gene>
<dbReference type="InterPro" id="IPR040577">
    <property type="entry name" value="Gln-synt_C"/>
</dbReference>
<dbReference type="EMBL" id="HBEP01003024">
    <property type="protein sequence ID" value="CAD8469668.1"/>
    <property type="molecule type" value="Transcribed_RNA"/>
</dbReference>
<evidence type="ECO:0000256" key="2">
    <source>
        <dbReference type="RuleBase" id="RU000384"/>
    </source>
</evidence>
<dbReference type="SUPFAM" id="SSF55931">
    <property type="entry name" value="Glutamine synthetase/guanido kinase"/>
    <property type="match status" value="1"/>
</dbReference>
<dbReference type="InterPro" id="IPR022147">
    <property type="entry name" value="GSIII_N"/>
</dbReference>